<dbReference type="Proteomes" id="UP000324575">
    <property type="component" value="Unassembled WGS sequence"/>
</dbReference>
<dbReference type="InterPro" id="IPR035386">
    <property type="entry name" value="Arm-DNA-bind_5"/>
</dbReference>
<evidence type="ECO:0000259" key="1">
    <source>
        <dbReference type="Pfam" id="PF17293"/>
    </source>
</evidence>
<sequence length="122" mass="13979">MCKLCANEFAHTTKNGIMFNYSNNGITVSSILDDRRITAIGYPVKIRVTYKRVRKYYSTGKSLSLEEWRKLPETKSMKLIATRSDIQNTFERIKKVIIELEHGIGFTFDALNLRLGRANTGT</sequence>
<feature type="domain" description="Arm DNA-binding" evidence="1">
    <location>
        <begin position="35"/>
        <end position="101"/>
    </location>
</feature>
<proteinExistence type="predicted"/>
<dbReference type="EMBL" id="SNRX01000067">
    <property type="protein sequence ID" value="KAA6300569.1"/>
    <property type="molecule type" value="Genomic_DNA"/>
</dbReference>
<gene>
    <name evidence="2" type="ORF">EZS26_003293</name>
</gene>
<evidence type="ECO:0000313" key="3">
    <source>
        <dbReference type="Proteomes" id="UP000324575"/>
    </source>
</evidence>
<comment type="caution">
    <text evidence="2">The sequence shown here is derived from an EMBL/GenBank/DDBJ whole genome shotgun (WGS) entry which is preliminary data.</text>
</comment>
<accession>A0A5M8NYE8</accession>
<dbReference type="AlphaFoldDB" id="A0A5M8NYE8"/>
<name>A0A5M8NYE8_9BACT</name>
<feature type="non-terminal residue" evidence="2">
    <location>
        <position position="122"/>
    </location>
</feature>
<organism evidence="2 3">
    <name type="scientific">Candidatus Ordinivivax streblomastigis</name>
    <dbReference type="NCBI Taxonomy" id="2540710"/>
    <lineage>
        <taxon>Bacteria</taxon>
        <taxon>Pseudomonadati</taxon>
        <taxon>Bacteroidota</taxon>
        <taxon>Bacteroidia</taxon>
        <taxon>Bacteroidales</taxon>
        <taxon>Candidatus Ordinivivax</taxon>
    </lineage>
</organism>
<evidence type="ECO:0000313" key="2">
    <source>
        <dbReference type="EMBL" id="KAA6300569.1"/>
    </source>
</evidence>
<dbReference type="Pfam" id="PF17293">
    <property type="entry name" value="Arm-DNA-bind_5"/>
    <property type="match status" value="1"/>
</dbReference>
<protein>
    <recommendedName>
        <fullName evidence="1">Arm DNA-binding domain-containing protein</fullName>
    </recommendedName>
</protein>
<reference evidence="2 3" key="1">
    <citation type="submission" date="2019-03" db="EMBL/GenBank/DDBJ databases">
        <title>Single cell metagenomics reveals metabolic interactions within the superorganism composed of flagellate Streblomastix strix and complex community of Bacteroidetes bacteria on its surface.</title>
        <authorList>
            <person name="Treitli S.C."/>
            <person name="Kolisko M."/>
            <person name="Husnik F."/>
            <person name="Keeling P."/>
            <person name="Hampl V."/>
        </authorList>
    </citation>
    <scope>NUCLEOTIDE SEQUENCE [LARGE SCALE GENOMIC DNA]</scope>
    <source>
        <strain evidence="2">St1</strain>
    </source>
</reference>